<keyword evidence="7 8" id="KW-1267">Proteomics identification</keyword>
<dbReference type="Proteomes" id="UP000005640">
    <property type="component" value="Chromosome 1"/>
</dbReference>
<sequence>MRSRKLTGAVRSSARLKARSCSAARLASAQEVAGSTSAKTACLRAMESCWPIAVQPHRQRLEEKGRVGGERNLMPSAVHPSPAIDSEERVPELTDFLIPQSHRHANVQEVQM</sequence>
<dbReference type="PANTHER" id="PTHR28491:SF1">
    <property type="entry name" value="UPF0688 PROTEIN C1ORF174"/>
    <property type="match status" value="1"/>
</dbReference>
<dbReference type="GeneID" id="339448"/>
<dbReference type="AlphaFoldDB" id="A0A7P0TAC3"/>
<dbReference type="PANTHER" id="PTHR28491">
    <property type="entry name" value="UPF0688 PROTEIN C1ORF174"/>
    <property type="match status" value="1"/>
</dbReference>
<reference evidence="5 6" key="3">
    <citation type="journal article" date="2006" name="Nature">
        <title>The DNA sequence and biological annotation of human chromosome 1.</title>
        <authorList>
            <person name="Gregory S.G."/>
            <person name="Barlow K.F."/>
            <person name="McLay K.E."/>
            <person name="Kaul R."/>
            <person name="Swarbreck D."/>
            <person name="Dunham A."/>
            <person name="Scott C.E."/>
            <person name="Howe K.L."/>
            <person name="Woodfine K."/>
            <person name="Spencer C.C."/>
            <person name="Jones M.C."/>
            <person name="Gillson C."/>
            <person name="Searle S."/>
            <person name="Zhou Y."/>
            <person name="Kokocinski F."/>
            <person name="McDonald L."/>
            <person name="Evans R."/>
            <person name="Phillips K."/>
            <person name="Atkinson A."/>
            <person name="Cooper R."/>
            <person name="Jones C."/>
            <person name="Hall R.E."/>
            <person name="Andrews T.D."/>
            <person name="Lloyd C."/>
            <person name="Ainscough R."/>
            <person name="Almeida J.P."/>
            <person name="Ambrose K.D."/>
            <person name="Anderson F."/>
            <person name="Andrew R.W."/>
            <person name="Ashwell R.I."/>
            <person name="Aubin K."/>
            <person name="Babbage A.K."/>
            <person name="Bagguley C.L."/>
            <person name="Bailey J."/>
            <person name="Beasley H."/>
            <person name="Bethel G."/>
            <person name="Bird C.P."/>
            <person name="Bray-Allen S."/>
            <person name="Brown J.Y."/>
            <person name="Brown A.J."/>
            <person name="Buckley D."/>
            <person name="Burton J."/>
            <person name="Bye J."/>
            <person name="Carder C."/>
            <person name="Chapman J.C."/>
            <person name="Clark S.Y."/>
            <person name="Clarke G."/>
            <person name="Clee C."/>
            <person name="Cobley V."/>
            <person name="Collier R.E."/>
            <person name="Corby N."/>
            <person name="Coville G.J."/>
            <person name="Davies J."/>
            <person name="Deadman R."/>
            <person name="Dunn M."/>
            <person name="Earthrowl M."/>
            <person name="Ellington A.G."/>
            <person name="Errington H."/>
            <person name="Frankish A."/>
            <person name="Frankland J."/>
            <person name="French L."/>
            <person name="Garner P."/>
            <person name="Garnett J."/>
            <person name="Gay L."/>
            <person name="Ghori M.R."/>
            <person name="Gibson R."/>
            <person name="Gilby L.M."/>
            <person name="Gillett W."/>
            <person name="Glithero R.J."/>
            <person name="Grafham D.V."/>
            <person name="Griffiths C."/>
            <person name="Griffiths-Jones S."/>
            <person name="Grocock R."/>
            <person name="Hammond S."/>
            <person name="Harrison E.S."/>
            <person name="Hart E."/>
            <person name="Haugen E."/>
            <person name="Heath P.D."/>
            <person name="Holmes S."/>
            <person name="Holt K."/>
            <person name="Howden P.J."/>
            <person name="Hunt A.R."/>
            <person name="Hunt S.E."/>
            <person name="Hunter G."/>
            <person name="Isherwood J."/>
            <person name="James R."/>
            <person name="Johnson C."/>
            <person name="Johnson D."/>
            <person name="Joy A."/>
            <person name="Kay M."/>
            <person name="Kershaw J.K."/>
            <person name="Kibukawa M."/>
            <person name="Kimberley A.M."/>
            <person name="King A."/>
            <person name="Knights A.J."/>
            <person name="Lad H."/>
            <person name="Laird G."/>
            <person name="Lawlor S."/>
            <person name="Leongamornlert D.A."/>
            <person name="Lloyd D.M."/>
            <person name="Loveland J."/>
            <person name="Lovell J."/>
            <person name="Lush M.J."/>
            <person name="Lyne R."/>
            <person name="Martin S."/>
            <person name="Mashreghi-Mohammadi M."/>
            <person name="Matthews L."/>
            <person name="Matthews N.S."/>
            <person name="McLaren S."/>
            <person name="Milne S."/>
            <person name="Mistry S."/>
            <person name="Moore M.J."/>
            <person name="Nickerson T."/>
            <person name="O'Dell C.N."/>
            <person name="Oliver K."/>
            <person name="Palmeiri A."/>
            <person name="Palmer S.A."/>
            <person name="Parker A."/>
            <person name="Patel D."/>
            <person name="Pearce A.V."/>
            <person name="Peck A.I."/>
            <person name="Pelan S."/>
            <person name="Phelps K."/>
            <person name="Phillimore B.J."/>
            <person name="Plumb R."/>
            <person name="Rajan J."/>
            <person name="Raymond C."/>
            <person name="Rouse G."/>
            <person name="Saenphimmachak C."/>
            <person name="Sehra H.K."/>
            <person name="Sheridan E."/>
            <person name="Shownkeen R."/>
            <person name="Sims S."/>
            <person name="Skuce C.D."/>
            <person name="Smith M."/>
            <person name="Steward C."/>
            <person name="Subramanian S."/>
            <person name="Sycamore N."/>
            <person name="Tracey A."/>
            <person name="Tromans A."/>
            <person name="Van Helmond Z."/>
            <person name="Wall M."/>
            <person name="Wallis J.M."/>
            <person name="White S."/>
            <person name="Whitehead S.L."/>
            <person name="Wilkinson J.E."/>
            <person name="Willey D.L."/>
            <person name="Williams H."/>
            <person name="Wilming L."/>
            <person name="Wray P.W."/>
            <person name="Wu Z."/>
            <person name="Coulson A."/>
            <person name="Vaudin M."/>
            <person name="Sulston J.E."/>
            <person name="Durbin R."/>
            <person name="Hubbard T."/>
            <person name="Wooster R."/>
            <person name="Dunham I."/>
            <person name="Carter N.P."/>
            <person name="McVean G."/>
            <person name="Ross M.T."/>
            <person name="Harrow J."/>
            <person name="Olson M.V."/>
            <person name="Beck S."/>
            <person name="Rogers J."/>
            <person name="Bentley D.R."/>
            <person name="Banerjee R."/>
            <person name="Bryant S.P."/>
            <person name="Burford D.C."/>
            <person name="Burrill W.D."/>
            <person name="Clegg S.M."/>
            <person name="Dhami P."/>
            <person name="Dovey O."/>
            <person name="Faulkner L.M."/>
            <person name="Gribble S.M."/>
            <person name="Langford C.F."/>
            <person name="Pandian R.D."/>
            <person name="Porter K.M."/>
            <person name="Prigmore E."/>
        </authorList>
    </citation>
    <scope>NUCLEOTIDE SEQUENCE [LARGE SCALE GENOMIC DNA]</scope>
</reference>
<dbReference type="OpenTargets" id="ENSG00000198912"/>
<gene>
    <name evidence="5" type="primary">C1orf174</name>
</gene>
<dbReference type="Pfam" id="PF15772">
    <property type="entry name" value="UPF0688"/>
    <property type="match status" value="1"/>
</dbReference>
<reference evidence="5" key="4">
    <citation type="submission" date="2025-08" db="UniProtKB">
        <authorList>
            <consortium name="Ensembl"/>
        </authorList>
    </citation>
    <scope>IDENTIFICATION</scope>
</reference>
<comment type="subcellular location">
    <subcellularLocation>
        <location evidence="1">Nucleus</location>
    </subcellularLocation>
</comment>
<evidence type="ECO:0000313" key="5">
    <source>
        <dbReference type="Ensembl" id="ENSP00000506027.1"/>
    </source>
</evidence>
<reference evidence="5" key="5">
    <citation type="submission" date="2025-09" db="UniProtKB">
        <authorList>
            <consortium name="Ensembl"/>
        </authorList>
    </citation>
    <scope>IDENTIFICATION</scope>
</reference>
<dbReference type="Ensembl" id="ENST00000680054.1">
    <property type="protein sequence ID" value="ENSP00000506027.1"/>
    <property type="gene ID" value="ENSG00000198912.12"/>
</dbReference>
<dbReference type="OrthoDB" id="8730115at2759"/>
<keyword evidence="6" id="KW-1185">Reference proteome</keyword>
<dbReference type="EMBL" id="BX005110">
    <property type="status" value="NOT_ANNOTATED_CDS"/>
    <property type="molecule type" value="Genomic_DNA"/>
</dbReference>
<dbReference type="GO" id="GO:0005634">
    <property type="term" value="C:nucleus"/>
    <property type="evidence" value="ECO:0007669"/>
    <property type="project" value="UniProtKB-SubCell"/>
</dbReference>
<evidence type="ECO:0007829" key="7">
    <source>
        <dbReference type="PeptideAtlas" id="A0A7P0TAC3"/>
    </source>
</evidence>
<dbReference type="HGNC" id="HGNC:27915">
    <property type="gene designation" value="C1orf174"/>
</dbReference>
<organism evidence="5 6">
    <name type="scientific">Homo sapiens</name>
    <name type="common">Human</name>
    <dbReference type="NCBI Taxonomy" id="9606"/>
    <lineage>
        <taxon>Eukaryota</taxon>
        <taxon>Metazoa</taxon>
        <taxon>Chordata</taxon>
        <taxon>Craniata</taxon>
        <taxon>Vertebrata</taxon>
        <taxon>Euteleostomi</taxon>
        <taxon>Mammalia</taxon>
        <taxon>Eutheria</taxon>
        <taxon>Euarchontoglires</taxon>
        <taxon>Primates</taxon>
        <taxon>Haplorrhini</taxon>
        <taxon>Catarrhini</taxon>
        <taxon>Hominidae</taxon>
        <taxon>Homo</taxon>
    </lineage>
</organism>
<name>A0A7P0TAC3_HUMAN</name>
<protein>
    <submittedName>
        <fullName evidence="5">Chromosome 1 open reading frame 174</fullName>
    </submittedName>
</protein>
<evidence type="ECO:0000256" key="3">
    <source>
        <dbReference type="ARBA" id="ARBA00023242"/>
    </source>
</evidence>
<dbReference type="EMBL" id="AL691523">
    <property type="status" value="NOT_ANNOTATED_CDS"/>
    <property type="molecule type" value="Genomic_DNA"/>
</dbReference>
<dbReference type="Bgee" id="ENSG00000198912">
    <property type="expression patterns" value="Expressed in oocyte and 209 other cell types or tissues"/>
</dbReference>
<dbReference type="GeneTree" id="ENSGT00390000016496"/>
<dbReference type="CTD" id="339448"/>
<feature type="region of interest" description="Disordered" evidence="4">
    <location>
        <begin position="65"/>
        <end position="85"/>
    </location>
</feature>
<accession>A0A7P0TAC3</accession>
<evidence type="ECO:0000256" key="4">
    <source>
        <dbReference type="SAM" id="MobiDB-lite"/>
    </source>
</evidence>
<comment type="similarity">
    <text evidence="2">Belongs to the UPF0688 family.</text>
</comment>
<evidence type="ECO:0007829" key="8">
    <source>
        <dbReference type="ProteomicsDB" id="A0A7P0TAC3"/>
    </source>
</evidence>
<evidence type="ECO:0000256" key="2">
    <source>
        <dbReference type="ARBA" id="ARBA00006634"/>
    </source>
</evidence>
<reference evidence="5 6" key="1">
    <citation type="journal article" date="2001" name="Nature">
        <title>Initial sequencing and analysis of the human genome.</title>
        <authorList>
            <consortium name="International Human Genome Sequencing Consortium"/>
            <person name="Lander E.S."/>
            <person name="Linton L.M."/>
            <person name="Birren B."/>
            <person name="Nusbaum C."/>
            <person name="Zody M.C."/>
            <person name="Baldwin J."/>
            <person name="Devon K."/>
            <person name="Dewar K."/>
            <person name="Doyle M."/>
            <person name="FitzHugh W."/>
            <person name="Funke R."/>
            <person name="Gage D."/>
            <person name="Harris K."/>
            <person name="Heaford A."/>
            <person name="Howland J."/>
            <person name="Kann L."/>
            <person name="Lehoczky J."/>
            <person name="LeVine R."/>
            <person name="McEwan P."/>
            <person name="McKernan K."/>
            <person name="Meldrim J."/>
            <person name="Mesirov J.P."/>
            <person name="Miranda C."/>
            <person name="Morris W."/>
            <person name="Naylor J."/>
            <person name="Raymond C."/>
            <person name="Rosetti M."/>
            <person name="Santos R."/>
            <person name="Sheridan A."/>
            <person name="Sougnez C."/>
            <person name="Stange-Thomann N."/>
            <person name="Stojanovic N."/>
            <person name="Subramanian A."/>
            <person name="Wyman D."/>
            <person name="Rogers J."/>
            <person name="Sulston J."/>
            <person name="Ainscough R."/>
            <person name="Beck S."/>
            <person name="Bentley D."/>
            <person name="Burton J."/>
            <person name="Clee C."/>
            <person name="Carter N."/>
            <person name="Coulson A."/>
            <person name="Deadman R."/>
            <person name="Deloukas P."/>
            <person name="Dunham A."/>
            <person name="Dunham I."/>
            <person name="Durbin R."/>
            <person name="French L."/>
            <person name="Grafham D."/>
            <person name="Gregory S."/>
            <person name="Hubbard T."/>
            <person name="Humphray S."/>
            <person name="Hunt A."/>
            <person name="Jones M."/>
            <person name="Lloyd C."/>
            <person name="McMurray A."/>
            <person name="Matthews L."/>
            <person name="Mercer S."/>
            <person name="Milne S."/>
            <person name="Mullikin J.C."/>
            <person name="Mungall A."/>
            <person name="Plumb R."/>
            <person name="Ross M."/>
            <person name="Shownkeen R."/>
            <person name="Sims S."/>
            <person name="Waterston R.H."/>
            <person name="Wilson R.K."/>
            <person name="Hillier L.W."/>
            <person name="McPherson J.D."/>
            <person name="Marra M.A."/>
            <person name="Mardis E.R."/>
            <person name="Fulton L.A."/>
            <person name="Chinwalla A.T."/>
            <person name="Pepin K.H."/>
            <person name="Gish W.R."/>
            <person name="Chissoe S.L."/>
            <person name="Wendl M.C."/>
            <person name="Delehaunty K.D."/>
            <person name="Miner T.L."/>
            <person name="Delehaunty A."/>
            <person name="Kramer J.B."/>
            <person name="Cook L.L."/>
            <person name="Fulton R.S."/>
            <person name="Johnson D.L."/>
            <person name="Minx P.J."/>
            <person name="Clifton S.W."/>
            <person name="Hawkins T."/>
            <person name="Branscomb E."/>
            <person name="Predki P."/>
            <person name="Richardson P."/>
            <person name="Wenning S."/>
            <person name="Slezak T."/>
            <person name="Doggett N."/>
            <person name="Cheng J.F."/>
            <person name="Olsen A."/>
            <person name="Lucas S."/>
            <person name="Elkin C."/>
            <person name="Uberbacher E."/>
            <person name="Frazier M."/>
            <person name="Gibbs R.A."/>
            <person name="Muzny D.M."/>
            <person name="Scherer S.E."/>
            <person name="Bouck J.B."/>
            <person name="Sodergren E.J."/>
            <person name="Worley K.C."/>
            <person name="Rives C.M."/>
            <person name="Gorrell J.H."/>
            <person name="Metzker M.L."/>
            <person name="Naylor S.L."/>
            <person name="Kucherlapati R.S."/>
            <person name="Nelson D.L."/>
            <person name="Weinstock G.M."/>
            <person name="Sakaki Y."/>
            <person name="Fujiyama A."/>
            <person name="Hattori M."/>
            <person name="Yada T."/>
            <person name="Toyoda A."/>
            <person name="Itoh T."/>
            <person name="Kawagoe C."/>
            <person name="Watanabe H."/>
            <person name="Totoki Y."/>
            <person name="Taylor T."/>
            <person name="Weissenbach J."/>
            <person name="Heilig R."/>
            <person name="Saurin W."/>
            <person name="Artiguenave F."/>
            <person name="Brottier P."/>
            <person name="Bruls T."/>
            <person name="Pelletier E."/>
            <person name="Robert C."/>
            <person name="Wincker P."/>
            <person name="Smith D.R."/>
            <person name="Doucette-Stamm L."/>
            <person name="Rubenfield M."/>
            <person name="Weinstock K."/>
            <person name="Lee H.M."/>
            <person name="Dubois J."/>
            <person name="Rosenthal A."/>
            <person name="Platzer M."/>
            <person name="Nyakatura G."/>
            <person name="Taudien S."/>
            <person name="Rump A."/>
            <person name="Yang H."/>
            <person name="Yu J."/>
            <person name="Wang J."/>
            <person name="Huang G."/>
            <person name="Gu J."/>
            <person name="Hood L."/>
            <person name="Rowen L."/>
            <person name="Madan A."/>
            <person name="Qin S."/>
            <person name="Davis R.W."/>
            <person name="Federspiel N.A."/>
            <person name="Abola A.P."/>
            <person name="Proctor M.J."/>
            <person name="Myers R.M."/>
            <person name="Schmutz J."/>
            <person name="Dickson M."/>
            <person name="Grimwood J."/>
            <person name="Cox D.R."/>
            <person name="Olson M.V."/>
            <person name="Kaul R."/>
            <person name="Raymond C."/>
            <person name="Shimizu N."/>
            <person name="Kawasaki K."/>
            <person name="Minoshima S."/>
            <person name="Evans G.A."/>
            <person name="Athanasiou M."/>
            <person name="Schultz R."/>
            <person name="Roe B.A."/>
            <person name="Chen F."/>
            <person name="Pan H."/>
            <person name="Ramser J."/>
            <person name="Lehrach H."/>
            <person name="Reinhardt R."/>
            <person name="McCombie W.R."/>
            <person name="de la Bastide M."/>
            <person name="Dedhia N."/>
            <person name="Blocker H."/>
            <person name="Hornischer K."/>
            <person name="Nordsiek G."/>
            <person name="Agarwala R."/>
            <person name="Aravind L."/>
            <person name="Bailey J.A."/>
            <person name="Bateman A."/>
            <person name="Batzoglou S."/>
            <person name="Birney E."/>
            <person name="Bork P."/>
            <person name="Brown D.G."/>
            <person name="Burge C.B."/>
            <person name="Cerutti L."/>
            <person name="Chen H.C."/>
            <person name="Church D."/>
            <person name="Clamp M."/>
            <person name="Copley R.R."/>
            <person name="Doerks T."/>
            <person name="Eddy S.R."/>
            <person name="Eichler E.E."/>
            <person name="Furey T.S."/>
            <person name="Galagan J."/>
            <person name="Gilbert J.G."/>
            <person name="Harmon C."/>
            <person name="Hayashizaki Y."/>
            <person name="Haussler D."/>
            <person name="Hermjakob H."/>
            <person name="Hokamp K."/>
            <person name="Jang W."/>
            <person name="Johnson L.S."/>
            <person name="Jones T.A."/>
            <person name="Kasif S."/>
            <person name="Kaspryzk A."/>
            <person name="Kennedy S."/>
            <person name="Kent W.J."/>
            <person name="Kitts P."/>
            <person name="Koonin E.V."/>
            <person name="Korf I."/>
            <person name="Kulp D."/>
            <person name="Lancet D."/>
            <person name="Lowe T.M."/>
            <person name="McLysaght A."/>
            <person name="Mikkelsen T."/>
            <person name="Moran J.V."/>
            <person name="Mulder N."/>
            <person name="Pollara V.J."/>
            <person name="Ponting C.P."/>
            <person name="Schuler G."/>
            <person name="Schultz J."/>
            <person name="Slater G."/>
            <person name="Smit A.F."/>
            <person name="Stupka E."/>
            <person name="Szustakowski J."/>
            <person name="Thierry-Mieg D."/>
            <person name="Thierry-Mieg J."/>
            <person name="Wagner L."/>
            <person name="Wallis J."/>
            <person name="Wheeler R."/>
            <person name="Williams A."/>
            <person name="Wolf Y.I."/>
            <person name="Wolfe K.H."/>
            <person name="Yang S.P."/>
            <person name="Yeh R.F."/>
            <person name="Collins F."/>
            <person name="Guyer M.S."/>
            <person name="Peterson J."/>
            <person name="Felsenfeld A."/>
            <person name="Wetterstrand K.A."/>
            <person name="Patrinos A."/>
            <person name="Morgan M.J."/>
            <person name="de Jong P."/>
            <person name="Catanese J.J."/>
            <person name="Osoegawa K."/>
            <person name="Shizuya H."/>
            <person name="Choi S."/>
            <person name="Chen Y.J."/>
        </authorList>
    </citation>
    <scope>NUCLEOTIDE SEQUENCE [LARGE SCALE GENOMIC DNA]</scope>
</reference>
<reference evidence="5 6" key="2">
    <citation type="journal article" date="2004" name="Nature">
        <title>Finishing the euchromatic sequence of the human genome.</title>
        <authorList>
            <consortium name="International Human Genome Sequencing Consortium"/>
        </authorList>
    </citation>
    <scope>NUCLEOTIDE SEQUENCE [LARGE SCALE GENOMIC DNA]</scope>
</reference>
<keyword evidence="3" id="KW-0539">Nucleus</keyword>
<dbReference type="InterPro" id="IPR031530">
    <property type="entry name" value="UPF0688"/>
</dbReference>
<evidence type="ECO:0000256" key="1">
    <source>
        <dbReference type="ARBA" id="ARBA00004123"/>
    </source>
</evidence>
<evidence type="ECO:0000313" key="6">
    <source>
        <dbReference type="Proteomes" id="UP000005640"/>
    </source>
</evidence>
<dbReference type="RefSeq" id="XP_047275177.1">
    <property type="nucleotide sequence ID" value="XM_047419221.1"/>
</dbReference>
<proteinExistence type="evidence at protein level"/>